<reference evidence="1 2" key="1">
    <citation type="submission" date="2018-06" db="EMBL/GenBank/DDBJ databases">
        <title>A transcriptomic atlas of mushroom development highlights an independent origin of complex multicellularity.</title>
        <authorList>
            <consortium name="DOE Joint Genome Institute"/>
            <person name="Krizsan K."/>
            <person name="Almasi E."/>
            <person name="Merenyi Z."/>
            <person name="Sahu N."/>
            <person name="Viragh M."/>
            <person name="Koszo T."/>
            <person name="Mondo S."/>
            <person name="Kiss B."/>
            <person name="Balint B."/>
            <person name="Kues U."/>
            <person name="Barry K."/>
            <person name="Hegedus J.C."/>
            <person name="Henrissat B."/>
            <person name="Johnson J."/>
            <person name="Lipzen A."/>
            <person name="Ohm R."/>
            <person name="Nagy I."/>
            <person name="Pangilinan J."/>
            <person name="Yan J."/>
            <person name="Xiong Y."/>
            <person name="Grigoriev I.V."/>
            <person name="Hibbett D.S."/>
            <person name="Nagy L.G."/>
        </authorList>
    </citation>
    <scope>NUCLEOTIDE SEQUENCE [LARGE SCALE GENOMIC DNA]</scope>
    <source>
        <strain evidence="1 2">SZMC22713</strain>
    </source>
</reference>
<dbReference type="SUPFAM" id="SSF52047">
    <property type="entry name" value="RNI-like"/>
    <property type="match status" value="1"/>
</dbReference>
<accession>A0A4Y7PKA2</accession>
<dbReference type="EMBL" id="ML170283">
    <property type="protein sequence ID" value="TDL15272.1"/>
    <property type="molecule type" value="Genomic_DNA"/>
</dbReference>
<sequence>MSTETTEARSSEARHCDRVAPILQIPREVTSEIFQHGLPEDEYPKPSVKSAPVQLTRVCSAWRKVAIWTPRLWSKVSLCTRNSHFTDANGYFISNMESHVEVLRVWMERATPLPLSVHLRYTPLPWLDESAMRIEALLPVFRVMVENAARWKDLRLGMPRNYLSCALRLIQRNATNLETLNIEDPSIPEFGRLLGYKYHVHLDGDVAETLSTLSVRAPVRYTSRNPAPFVRLRTLSLQHTLPENCLHLLKYCAVLEDLSLHFCEWRGSSMPLPTSTILLPQLRNFHLSHTGYGEYGCPSNAVGPLNEIGELLDSFRSPELRGFYLLETVVGMGPVRQWAYLSRLITRSNCSLNELELNTTHIEPSSVLKCLQLSPDLKYLCIPSDNALREDDVRPLLPSLQSLRVFK</sequence>
<gene>
    <name evidence="1" type="ORF">BD410DRAFT_902674</name>
</gene>
<organism evidence="1 2">
    <name type="scientific">Rickenella mellea</name>
    <dbReference type="NCBI Taxonomy" id="50990"/>
    <lineage>
        <taxon>Eukaryota</taxon>
        <taxon>Fungi</taxon>
        <taxon>Dikarya</taxon>
        <taxon>Basidiomycota</taxon>
        <taxon>Agaricomycotina</taxon>
        <taxon>Agaricomycetes</taxon>
        <taxon>Hymenochaetales</taxon>
        <taxon>Rickenellaceae</taxon>
        <taxon>Rickenella</taxon>
    </lineage>
</organism>
<name>A0A4Y7PKA2_9AGAM</name>
<keyword evidence="2" id="KW-1185">Reference proteome</keyword>
<dbReference type="OrthoDB" id="3365698at2759"/>
<protein>
    <submittedName>
        <fullName evidence="1">Uncharacterized protein</fullName>
    </submittedName>
</protein>
<proteinExistence type="predicted"/>
<dbReference type="Gene3D" id="3.80.10.10">
    <property type="entry name" value="Ribonuclease Inhibitor"/>
    <property type="match status" value="2"/>
</dbReference>
<evidence type="ECO:0000313" key="2">
    <source>
        <dbReference type="Proteomes" id="UP000294933"/>
    </source>
</evidence>
<dbReference type="Proteomes" id="UP000294933">
    <property type="component" value="Unassembled WGS sequence"/>
</dbReference>
<evidence type="ECO:0000313" key="1">
    <source>
        <dbReference type="EMBL" id="TDL15272.1"/>
    </source>
</evidence>
<dbReference type="InterPro" id="IPR032675">
    <property type="entry name" value="LRR_dom_sf"/>
</dbReference>
<dbReference type="AlphaFoldDB" id="A0A4Y7PKA2"/>
<dbReference type="VEuPathDB" id="FungiDB:BD410DRAFT_902674"/>
<dbReference type="STRING" id="50990.A0A4Y7PKA2"/>